<keyword evidence="3" id="KW-1185">Reference proteome</keyword>
<feature type="region of interest" description="Disordered" evidence="1">
    <location>
        <begin position="1"/>
        <end position="44"/>
    </location>
</feature>
<dbReference type="Proteomes" id="UP000823486">
    <property type="component" value="Unassembled WGS sequence"/>
</dbReference>
<accession>A0ABS2QKA6</accession>
<evidence type="ECO:0008006" key="4">
    <source>
        <dbReference type="Google" id="ProtNLM"/>
    </source>
</evidence>
<gene>
    <name evidence="2" type="ORF">JOC77_002875</name>
</gene>
<dbReference type="EMBL" id="JAFBFI010000012">
    <property type="protein sequence ID" value="MBM7693435.1"/>
    <property type="molecule type" value="Genomic_DNA"/>
</dbReference>
<evidence type="ECO:0000313" key="2">
    <source>
        <dbReference type="EMBL" id="MBM7693435.1"/>
    </source>
</evidence>
<feature type="compositionally biased region" description="Basic and acidic residues" evidence="1">
    <location>
        <begin position="1"/>
        <end position="26"/>
    </location>
</feature>
<reference evidence="2 3" key="1">
    <citation type="submission" date="2021-01" db="EMBL/GenBank/DDBJ databases">
        <title>Genomic Encyclopedia of Type Strains, Phase IV (KMG-IV): sequencing the most valuable type-strain genomes for metagenomic binning, comparative biology and taxonomic classification.</title>
        <authorList>
            <person name="Goeker M."/>
        </authorList>
    </citation>
    <scope>NUCLEOTIDE SEQUENCE [LARGE SCALE GENOMIC DNA]</scope>
    <source>
        <strain evidence="2 3">DSM 105482</strain>
    </source>
</reference>
<evidence type="ECO:0000256" key="1">
    <source>
        <dbReference type="SAM" id="MobiDB-lite"/>
    </source>
</evidence>
<comment type="caution">
    <text evidence="2">The sequence shown here is derived from an EMBL/GenBank/DDBJ whole genome shotgun (WGS) entry which is preliminary data.</text>
</comment>
<name>A0ABS2QKA6_9BACI</name>
<protein>
    <recommendedName>
        <fullName evidence="4">YpzI family protein</fullName>
    </recommendedName>
</protein>
<organism evidence="2 3">
    <name type="scientific">Peribacillus deserti</name>
    <dbReference type="NCBI Taxonomy" id="673318"/>
    <lineage>
        <taxon>Bacteria</taxon>
        <taxon>Bacillati</taxon>
        <taxon>Bacillota</taxon>
        <taxon>Bacilli</taxon>
        <taxon>Bacillales</taxon>
        <taxon>Bacillaceae</taxon>
        <taxon>Peribacillus</taxon>
    </lineage>
</organism>
<feature type="compositionally biased region" description="Polar residues" evidence="1">
    <location>
        <begin position="33"/>
        <end position="44"/>
    </location>
</feature>
<dbReference type="RefSeq" id="WP_275585079.1">
    <property type="nucleotide sequence ID" value="NZ_JAFBFI010000012.1"/>
</dbReference>
<evidence type="ECO:0000313" key="3">
    <source>
        <dbReference type="Proteomes" id="UP000823486"/>
    </source>
</evidence>
<proteinExistence type="predicted"/>
<sequence>MDKNQGGKNRMQDGKYQTGDKRKIDTLADATGPASTTRNFNNEK</sequence>